<comment type="similarity">
    <text evidence="3 6">Belongs to the trehalose phosphatase family.</text>
</comment>
<dbReference type="Gene3D" id="3.30.70.1020">
    <property type="entry name" value="Trehalose-6-phosphate phosphatase related protein, domain 2"/>
    <property type="match status" value="1"/>
</dbReference>
<dbReference type="InterPro" id="IPR044651">
    <property type="entry name" value="OTSB-like"/>
</dbReference>
<proteinExistence type="inferred from homology"/>
<dbReference type="InterPro" id="IPR023214">
    <property type="entry name" value="HAD_sf"/>
</dbReference>
<dbReference type="EMBL" id="SPQB01000005">
    <property type="protein sequence ID" value="TFU33847.1"/>
    <property type="molecule type" value="Genomic_DNA"/>
</dbReference>
<evidence type="ECO:0000256" key="3">
    <source>
        <dbReference type="ARBA" id="ARBA00008770"/>
    </source>
</evidence>
<protein>
    <recommendedName>
        <fullName evidence="6">Trehalose 6-phosphate phosphatase</fullName>
        <ecNumber evidence="6">3.1.3.12</ecNumber>
    </recommendedName>
</protein>
<dbReference type="NCBIfam" id="TIGR00685">
    <property type="entry name" value="T6PP"/>
    <property type="match status" value="1"/>
</dbReference>
<dbReference type="InterPro" id="IPR003337">
    <property type="entry name" value="Trehalose_PPase"/>
</dbReference>
<comment type="catalytic activity">
    <reaction evidence="1 6">
        <text>alpha,alpha-trehalose 6-phosphate + H2O = alpha,alpha-trehalose + phosphate</text>
        <dbReference type="Rhea" id="RHEA:23420"/>
        <dbReference type="ChEBI" id="CHEBI:15377"/>
        <dbReference type="ChEBI" id="CHEBI:16551"/>
        <dbReference type="ChEBI" id="CHEBI:43474"/>
        <dbReference type="ChEBI" id="CHEBI:58429"/>
        <dbReference type="EC" id="3.1.3.12"/>
    </reaction>
</comment>
<dbReference type="EC" id="3.1.3.12" evidence="6"/>
<evidence type="ECO:0000256" key="6">
    <source>
        <dbReference type="RuleBase" id="RU361117"/>
    </source>
</evidence>
<keyword evidence="6" id="KW-0479">Metal-binding</keyword>
<dbReference type="InterPro" id="IPR036412">
    <property type="entry name" value="HAD-like_sf"/>
</dbReference>
<comment type="cofactor">
    <cofactor evidence="6">
        <name>Mg(2+)</name>
        <dbReference type="ChEBI" id="CHEBI:18420"/>
    </cofactor>
</comment>
<evidence type="ECO:0000256" key="2">
    <source>
        <dbReference type="ARBA" id="ARBA00005199"/>
    </source>
</evidence>
<gene>
    <name evidence="7" type="primary">otsB</name>
    <name evidence="7" type="ORF">E4U02_04115</name>
</gene>
<accession>A0A4Y9FZZ1</accession>
<dbReference type="GO" id="GO:0046872">
    <property type="term" value="F:metal ion binding"/>
    <property type="evidence" value="ECO:0007669"/>
    <property type="project" value="UniProtKB-KW"/>
</dbReference>
<comment type="caution">
    <text evidence="7">The sequence shown here is derived from an EMBL/GenBank/DDBJ whole genome shotgun (WGS) entry which is preliminary data.</text>
</comment>
<dbReference type="GO" id="GO:0004805">
    <property type="term" value="F:trehalose-phosphatase activity"/>
    <property type="evidence" value="ECO:0007669"/>
    <property type="project" value="UniProtKB-EC"/>
</dbReference>
<keyword evidence="8" id="KW-1185">Reference proteome</keyword>
<dbReference type="NCBIfam" id="TIGR01484">
    <property type="entry name" value="HAD-SF-IIB"/>
    <property type="match status" value="1"/>
</dbReference>
<dbReference type="AlphaFoldDB" id="A0A4Y9FZZ1"/>
<evidence type="ECO:0000256" key="1">
    <source>
        <dbReference type="ARBA" id="ARBA00000500"/>
    </source>
</evidence>
<keyword evidence="6" id="KW-0460">Magnesium</keyword>
<dbReference type="InterPro" id="IPR006379">
    <property type="entry name" value="HAD-SF_hydro_IIB"/>
</dbReference>
<dbReference type="OrthoDB" id="9816160at2"/>
<evidence type="ECO:0000256" key="5">
    <source>
        <dbReference type="ARBA" id="ARBA00024179"/>
    </source>
</evidence>
<reference evidence="7 8" key="1">
    <citation type="submission" date="2019-03" db="EMBL/GenBank/DDBJ databases">
        <title>Diversity of the mouse oral microbiome.</title>
        <authorList>
            <person name="Joseph S."/>
            <person name="Aduse-Opoku J."/>
            <person name="Curtis M."/>
            <person name="Wade W."/>
            <person name="Hashim A."/>
        </authorList>
    </citation>
    <scope>NUCLEOTIDE SEQUENCE [LARGE SCALE GENOMIC DNA]</scope>
    <source>
        <strain evidence="7 8">P1012</strain>
    </source>
</reference>
<comment type="function">
    <text evidence="5 6">Removes the phosphate from trehalose 6-phosphate to produce free trehalose.</text>
</comment>
<dbReference type="GO" id="GO:0005992">
    <property type="term" value="P:trehalose biosynthetic process"/>
    <property type="evidence" value="ECO:0007669"/>
    <property type="project" value="UniProtKB-UniPathway"/>
</dbReference>
<dbReference type="UniPathway" id="UPA00299"/>
<dbReference type="PANTHER" id="PTHR43768:SF3">
    <property type="entry name" value="TREHALOSE 6-PHOSPHATE PHOSPHATASE"/>
    <property type="match status" value="1"/>
</dbReference>
<comment type="pathway">
    <text evidence="2 6">Glycan biosynthesis; trehalose biosynthesis.</text>
</comment>
<name>A0A4Y9FZZ1_9MICO</name>
<dbReference type="Pfam" id="PF02358">
    <property type="entry name" value="Trehalose_PPase"/>
    <property type="match status" value="1"/>
</dbReference>
<sequence>MAPAWTSAVEEIARTERLLVALDFDGTLAPLGDDPMAVRALPEAAEAVRRLAAAPDTTVAFVSGRQLADLRVIGEHADDSVVWLAGSHGAEHWRPAGIEIAADDVPMADVVERAGIADALVADVERAVEGIDGAWVEPKAYGFALHTRLAQEHDAARAQSLVDALVAERAPEWRRRTGKNVVEYAWRHEGKDTAIARLRAESEATAVVFAGDDVTDEDALRSLGEGDLGIRVGEGETAAKVRVADPLELAELLTALAVSRAS</sequence>
<dbReference type="SUPFAM" id="SSF56784">
    <property type="entry name" value="HAD-like"/>
    <property type="match status" value="1"/>
</dbReference>
<keyword evidence="4 6" id="KW-0378">Hydrolase</keyword>
<evidence type="ECO:0000256" key="4">
    <source>
        <dbReference type="ARBA" id="ARBA00022801"/>
    </source>
</evidence>
<evidence type="ECO:0000313" key="7">
    <source>
        <dbReference type="EMBL" id="TFU33847.1"/>
    </source>
</evidence>
<dbReference type="RefSeq" id="WP_135113450.1">
    <property type="nucleotide sequence ID" value="NZ_JADGLL010000005.1"/>
</dbReference>
<dbReference type="Gene3D" id="3.40.50.1000">
    <property type="entry name" value="HAD superfamily/HAD-like"/>
    <property type="match status" value="1"/>
</dbReference>
<evidence type="ECO:0000313" key="8">
    <source>
        <dbReference type="Proteomes" id="UP000298358"/>
    </source>
</evidence>
<dbReference type="PANTHER" id="PTHR43768">
    <property type="entry name" value="TREHALOSE 6-PHOSPHATE PHOSPHATASE"/>
    <property type="match status" value="1"/>
</dbReference>
<dbReference type="Proteomes" id="UP000298358">
    <property type="component" value="Unassembled WGS sequence"/>
</dbReference>
<organism evidence="7 8">
    <name type="scientific">Microbacterium paludicola</name>
    <dbReference type="NCBI Taxonomy" id="300019"/>
    <lineage>
        <taxon>Bacteria</taxon>
        <taxon>Bacillati</taxon>
        <taxon>Actinomycetota</taxon>
        <taxon>Actinomycetes</taxon>
        <taxon>Micrococcales</taxon>
        <taxon>Microbacteriaceae</taxon>
        <taxon>Microbacterium</taxon>
    </lineage>
</organism>